<dbReference type="Pfam" id="PF13847">
    <property type="entry name" value="Methyltransf_31"/>
    <property type="match status" value="1"/>
</dbReference>
<dbReference type="PANTHER" id="PTHR45128">
    <property type="entry name" value="METHYLTRANSFERASE TYPE 11"/>
    <property type="match status" value="1"/>
</dbReference>
<proteinExistence type="predicted"/>
<dbReference type="GO" id="GO:0008168">
    <property type="term" value="F:methyltransferase activity"/>
    <property type="evidence" value="ECO:0007669"/>
    <property type="project" value="UniProtKB-KW"/>
</dbReference>
<dbReference type="SUPFAM" id="SSF53335">
    <property type="entry name" value="S-adenosyl-L-methionine-dependent methyltransferases"/>
    <property type="match status" value="1"/>
</dbReference>
<evidence type="ECO:0000259" key="2">
    <source>
        <dbReference type="Pfam" id="PF21320"/>
    </source>
</evidence>
<keyword evidence="3" id="KW-0808">Transferase</keyword>
<sequence>MTYQNPNLAFNEAKAEAFAERFVGTLNEAALAIMTSLGHRAGLFDALGANPGLNSQVLSQKAAVNERYLREWLGVMVTAGVVDYDPRARSYTLPPEHAAFLTRSASPDNMAVTTQFISIAASIENELLERFRSGEGLCYHHFDRFHEVMAEDSAQLVVANLVSAILPVVPGLIQRLEDGIDVADFGCGRGLAMMALASVYPNSRFHGFDLCEDAFAQTAAEARTKGLENLHFEARDLSAAIELGRFDLVTAFDAVHDQADPKAFLRLVRQSMRPGGVFLMQDIGGSRDLEKNIANPFAPLLYTISSMHCTPVSIGQGGPGLGAMWGVETAEEYLAETGFASVETHRLPHDPINAYFIARI</sequence>
<dbReference type="STRING" id="187304.B0E33_22525"/>
<organism evidence="3 4">
    <name type="scientific">Roseibium aggregatum</name>
    <dbReference type="NCBI Taxonomy" id="187304"/>
    <lineage>
        <taxon>Bacteria</taxon>
        <taxon>Pseudomonadati</taxon>
        <taxon>Pseudomonadota</taxon>
        <taxon>Alphaproteobacteria</taxon>
        <taxon>Hyphomicrobiales</taxon>
        <taxon>Stappiaceae</taxon>
        <taxon>Roseibium</taxon>
    </lineage>
</organism>
<gene>
    <name evidence="3" type="ORF">LAL4801_01535</name>
</gene>
<keyword evidence="3" id="KW-0830">Ubiquinone</keyword>
<feature type="domain" description="S-adenosylmethionine-dependent methyltransferase Rv2258c-like winged HTH" evidence="2">
    <location>
        <begin position="29"/>
        <end position="103"/>
    </location>
</feature>
<dbReference type="GO" id="GO:0032259">
    <property type="term" value="P:methylation"/>
    <property type="evidence" value="ECO:0007669"/>
    <property type="project" value="UniProtKB-KW"/>
</dbReference>
<dbReference type="CDD" id="cd02440">
    <property type="entry name" value="AdoMet_MTases"/>
    <property type="match status" value="1"/>
</dbReference>
<dbReference type="InterPro" id="IPR029063">
    <property type="entry name" value="SAM-dependent_MTases_sf"/>
</dbReference>
<name>A0A0M6Y1C7_9HYPH</name>
<evidence type="ECO:0000313" key="3">
    <source>
        <dbReference type="EMBL" id="CTQ43099.1"/>
    </source>
</evidence>
<evidence type="ECO:0000313" key="4">
    <source>
        <dbReference type="Proteomes" id="UP000048926"/>
    </source>
</evidence>
<dbReference type="OrthoDB" id="9801363at2"/>
<keyword evidence="3" id="KW-0489">Methyltransferase</keyword>
<protein>
    <submittedName>
        <fullName evidence="3">Bifunctional 3-demethylubiquinone-9 3-methyltransferase/ 2-octaprenyl-6-hydroxy phenol methylase</fullName>
    </submittedName>
</protein>
<dbReference type="EMBL" id="CXST01000001">
    <property type="protein sequence ID" value="CTQ43099.1"/>
    <property type="molecule type" value="Genomic_DNA"/>
</dbReference>
<dbReference type="PANTHER" id="PTHR45128:SF1">
    <property type="entry name" value="S-ADENOSYLMETHIONINE-DEPENDENT METHYLTRANSFERASE RV2258C"/>
    <property type="match status" value="1"/>
</dbReference>
<dbReference type="InterPro" id="IPR053173">
    <property type="entry name" value="SAM-binding_MTase"/>
</dbReference>
<dbReference type="InterPro" id="IPR048711">
    <property type="entry name" value="WHD_Rv2258c"/>
</dbReference>
<dbReference type="Gene3D" id="3.40.50.150">
    <property type="entry name" value="Vaccinia Virus protein VP39"/>
    <property type="match status" value="1"/>
</dbReference>
<feature type="domain" description="Methyltransferase" evidence="1">
    <location>
        <begin position="177"/>
        <end position="294"/>
    </location>
</feature>
<accession>A0A0M6Y1C7</accession>
<dbReference type="RefSeq" id="WP_055655203.1">
    <property type="nucleotide sequence ID" value="NZ_CXST01000001.1"/>
</dbReference>
<dbReference type="InterPro" id="IPR025714">
    <property type="entry name" value="Methyltranfer_dom"/>
</dbReference>
<reference evidence="4" key="1">
    <citation type="submission" date="2015-07" db="EMBL/GenBank/DDBJ databases">
        <authorList>
            <person name="Rodrigo-Torres Lidia"/>
            <person name="Arahal R.David."/>
        </authorList>
    </citation>
    <scope>NUCLEOTIDE SEQUENCE [LARGE SCALE GENOMIC DNA]</scope>
    <source>
        <strain evidence="4">CECT 4801</strain>
    </source>
</reference>
<dbReference type="Pfam" id="PF21320">
    <property type="entry name" value="WHD_Rv2258c"/>
    <property type="match status" value="1"/>
</dbReference>
<keyword evidence="4" id="KW-1185">Reference proteome</keyword>
<evidence type="ECO:0000259" key="1">
    <source>
        <dbReference type="Pfam" id="PF13847"/>
    </source>
</evidence>
<dbReference type="AlphaFoldDB" id="A0A0M6Y1C7"/>
<dbReference type="Proteomes" id="UP000048926">
    <property type="component" value="Unassembled WGS sequence"/>
</dbReference>